<sequence>MKYGPDSETVSNSYSMFLTPITVQDSYLTGFLITLPLLVVVAETAGSLVQTPEAGTESMPPDLADRTLSGSGWMTEELVAASETGFLFGAPEASSLVDTLEAGFLVVASETETLPLGTTLFVLGLSPLPRIRSQLHTCYMSRFQSVELFGNSVMVLHMPKAIFTKRFPRVWSNYEIASRLVKQPKEERKATLLTCLGTDALEIVDGLNFANYGERKDIDVVLEKLEVFCVGETNEIYERYQFNKRDHESGESIDSYVAALRTLARTCNYGALLDSLIRDRMVVGIKDNGTRKQLLQEAKLTLNKCIDICHTSEATAVQLQAMWIQEDSKLVADDKQKFKSPVDNKNQDKGGKAAITCKFRGKKHVKNKEECPAWGKIVASVEKRTTLQSNVQSLRSLHGFLRRKRRLFQLDSGATVNVLPARGYKKVCDDPELKEVKAFEAILSIYNGTEICPLGKRRISLRNSKNNRKYNLEFQIVREENKPVLGASAIQGMELITVNMQNILTVDGFTGGETPCLTASQVVSQFKDVFEGEGMLMGKLHLQVDQCVPPVQLPARKPPVALKEKYPEELNRLVEIVIIAKVSDPTEWISSTVVVMKPNGKTRLCLDPRPLNKALKRNHSPTPDTM</sequence>
<dbReference type="CDD" id="cd05481">
    <property type="entry name" value="retropepsin_like_LTR_1"/>
    <property type="match status" value="1"/>
</dbReference>
<dbReference type="STRING" id="50429.A0A2B4RA23"/>
<dbReference type="InterPro" id="IPR050951">
    <property type="entry name" value="Retrovirus_Pol_polyprotein"/>
</dbReference>
<dbReference type="PANTHER" id="PTHR37984:SF8">
    <property type="entry name" value="CCHC-TYPE DOMAIN-CONTAINING PROTEIN"/>
    <property type="match status" value="1"/>
</dbReference>
<dbReference type="EMBL" id="LSMT01000922">
    <property type="protein sequence ID" value="PFX13659.1"/>
    <property type="molecule type" value="Genomic_DNA"/>
</dbReference>
<evidence type="ECO:0000313" key="2">
    <source>
        <dbReference type="Proteomes" id="UP000225706"/>
    </source>
</evidence>
<protein>
    <submittedName>
        <fullName evidence="1">Uncharacterized protein</fullName>
    </submittedName>
</protein>
<keyword evidence="2" id="KW-1185">Reference proteome</keyword>
<dbReference type="Proteomes" id="UP000225706">
    <property type="component" value="Unassembled WGS sequence"/>
</dbReference>
<gene>
    <name evidence="1" type="ORF">AWC38_SpisGene22240</name>
</gene>
<dbReference type="SUPFAM" id="SSF56672">
    <property type="entry name" value="DNA/RNA polymerases"/>
    <property type="match status" value="1"/>
</dbReference>
<accession>A0A2B4RA23</accession>
<reference evidence="2" key="1">
    <citation type="journal article" date="2017" name="bioRxiv">
        <title>Comparative analysis of the genomes of Stylophora pistillata and Acropora digitifera provides evidence for extensive differences between species of corals.</title>
        <authorList>
            <person name="Voolstra C.R."/>
            <person name="Li Y."/>
            <person name="Liew Y.J."/>
            <person name="Baumgarten S."/>
            <person name="Zoccola D."/>
            <person name="Flot J.-F."/>
            <person name="Tambutte S."/>
            <person name="Allemand D."/>
            <person name="Aranda M."/>
        </authorList>
    </citation>
    <scope>NUCLEOTIDE SEQUENCE [LARGE SCALE GENOMIC DNA]</scope>
</reference>
<dbReference type="Gene3D" id="3.10.10.10">
    <property type="entry name" value="HIV Type 1 Reverse Transcriptase, subunit A, domain 1"/>
    <property type="match status" value="1"/>
</dbReference>
<organism evidence="1 2">
    <name type="scientific">Stylophora pistillata</name>
    <name type="common">Smooth cauliflower coral</name>
    <dbReference type="NCBI Taxonomy" id="50429"/>
    <lineage>
        <taxon>Eukaryota</taxon>
        <taxon>Metazoa</taxon>
        <taxon>Cnidaria</taxon>
        <taxon>Anthozoa</taxon>
        <taxon>Hexacorallia</taxon>
        <taxon>Scleractinia</taxon>
        <taxon>Astrocoeniina</taxon>
        <taxon>Pocilloporidae</taxon>
        <taxon>Stylophora</taxon>
    </lineage>
</organism>
<evidence type="ECO:0000313" key="1">
    <source>
        <dbReference type="EMBL" id="PFX13659.1"/>
    </source>
</evidence>
<name>A0A2B4RA23_STYPI</name>
<dbReference type="PANTHER" id="PTHR37984">
    <property type="entry name" value="PROTEIN CBG26694"/>
    <property type="match status" value="1"/>
</dbReference>
<dbReference type="AlphaFoldDB" id="A0A2B4RA23"/>
<comment type="caution">
    <text evidence="1">The sequence shown here is derived from an EMBL/GenBank/DDBJ whole genome shotgun (WGS) entry which is preliminary data.</text>
</comment>
<dbReference type="OrthoDB" id="5988618at2759"/>
<proteinExistence type="predicted"/>
<dbReference type="InterPro" id="IPR043502">
    <property type="entry name" value="DNA/RNA_pol_sf"/>
</dbReference>